<evidence type="ECO:0000313" key="2">
    <source>
        <dbReference type="EMBL" id="CAI9939990.1"/>
    </source>
</evidence>
<comment type="caution">
    <text evidence="2">The sequence shown here is derived from an EMBL/GenBank/DDBJ whole genome shotgun (WGS) entry which is preliminary data.</text>
</comment>
<dbReference type="SUPFAM" id="SSF53067">
    <property type="entry name" value="Actin-like ATPase domain"/>
    <property type="match status" value="2"/>
</dbReference>
<organism evidence="2">
    <name type="scientific">Hexamita inflata</name>
    <dbReference type="NCBI Taxonomy" id="28002"/>
    <lineage>
        <taxon>Eukaryota</taxon>
        <taxon>Metamonada</taxon>
        <taxon>Diplomonadida</taxon>
        <taxon>Hexamitidae</taxon>
        <taxon>Hexamitinae</taxon>
        <taxon>Hexamita</taxon>
    </lineage>
</organism>
<accession>A0AA86PHZ6</accession>
<dbReference type="InterPro" id="IPR004000">
    <property type="entry name" value="Actin"/>
</dbReference>
<dbReference type="SMART" id="SM00268">
    <property type="entry name" value="ACTIN"/>
    <property type="match status" value="1"/>
</dbReference>
<dbReference type="EMBL" id="CAXDID020000184">
    <property type="protein sequence ID" value="CAL6050445.1"/>
    <property type="molecule type" value="Genomic_DNA"/>
</dbReference>
<comment type="similarity">
    <text evidence="1">Belongs to the actin family.</text>
</comment>
<gene>
    <name evidence="2" type="ORF">HINF_LOCUS27635</name>
    <name evidence="3" type="ORF">HINF_LOCUS43893</name>
</gene>
<keyword evidence="4" id="KW-1185">Reference proteome</keyword>
<evidence type="ECO:0000313" key="4">
    <source>
        <dbReference type="Proteomes" id="UP001642409"/>
    </source>
</evidence>
<dbReference type="Proteomes" id="UP001642409">
    <property type="component" value="Unassembled WGS sequence"/>
</dbReference>
<name>A0AA86PHZ6_9EUKA</name>
<evidence type="ECO:0000256" key="1">
    <source>
        <dbReference type="RuleBase" id="RU000487"/>
    </source>
</evidence>
<protein>
    <submittedName>
        <fullName evidence="2">Actin</fullName>
    </submittedName>
</protein>
<dbReference type="Gene3D" id="3.90.640.10">
    <property type="entry name" value="Actin, Chain A, domain 4"/>
    <property type="match status" value="1"/>
</dbReference>
<dbReference type="AlphaFoldDB" id="A0AA86PHZ6"/>
<evidence type="ECO:0000313" key="3">
    <source>
        <dbReference type="EMBL" id="CAL6050445.1"/>
    </source>
</evidence>
<dbReference type="Pfam" id="PF00022">
    <property type="entry name" value="Actin"/>
    <property type="match status" value="2"/>
</dbReference>
<reference evidence="2" key="1">
    <citation type="submission" date="2023-06" db="EMBL/GenBank/DDBJ databases">
        <authorList>
            <person name="Kurt Z."/>
        </authorList>
    </citation>
    <scope>NUCLEOTIDE SEQUENCE</scope>
</reference>
<dbReference type="EMBL" id="CATOUU010000669">
    <property type="protein sequence ID" value="CAI9939990.1"/>
    <property type="molecule type" value="Genomic_DNA"/>
</dbReference>
<dbReference type="PANTHER" id="PTHR11937">
    <property type="entry name" value="ACTIN"/>
    <property type="match status" value="1"/>
</dbReference>
<dbReference type="Gene3D" id="3.30.420.40">
    <property type="match status" value="2"/>
</dbReference>
<reference evidence="3 4" key="2">
    <citation type="submission" date="2024-07" db="EMBL/GenBank/DDBJ databases">
        <authorList>
            <person name="Akdeniz Z."/>
        </authorList>
    </citation>
    <scope>NUCLEOTIDE SEQUENCE [LARGE SCALE GENOMIC DNA]</scope>
</reference>
<sequence>MNPTLIMDIGSSYIKLGSSANDQVTIIPNCIGKTILRNGSVQNETVIGRDVINNKQHLELQYPVQNGQITDFDILTTIVKHEFELIENLESIIISGSVQDKYQLQLLAFQCGFKKVCVMEQPILALLTHNITSGLVVDIGATQTRITPVYENQILRGETLQLGGDSITTQLLNQLRKRGYNLSHLDFEQIQQLKELHCFFSEDLTADSLLAKETTFFTQEHIVNKKRVRANSELFTSAEVLFNPHIAGFEYLPLQSVIYKVIQQQPIDVKSDQMQNIILTGQSTQLPGLQSKLQTLVQREFENGAKTEFRGSIRVKRIQNAVNEGARIMCANQFGEWAEM</sequence>
<proteinExistence type="inferred from homology"/>
<dbReference type="InterPro" id="IPR043129">
    <property type="entry name" value="ATPase_NBD"/>
</dbReference>